<evidence type="ECO:0000256" key="6">
    <source>
        <dbReference type="SAM" id="Phobius"/>
    </source>
</evidence>
<dbReference type="PROSITE" id="PS50850">
    <property type="entry name" value="MFS"/>
    <property type="match status" value="1"/>
</dbReference>
<evidence type="ECO:0000256" key="1">
    <source>
        <dbReference type="ARBA" id="ARBA00004651"/>
    </source>
</evidence>
<evidence type="ECO:0000256" key="5">
    <source>
        <dbReference type="ARBA" id="ARBA00023136"/>
    </source>
</evidence>
<dbReference type="InterPro" id="IPR020846">
    <property type="entry name" value="MFS_dom"/>
</dbReference>
<reference evidence="8 9" key="1">
    <citation type="submission" date="2019-06" db="EMBL/GenBank/DDBJ databases">
        <title>Whole genome shotgun sequence of Corynebacterium flavescens NBRC 14136.</title>
        <authorList>
            <person name="Hosoyama A."/>
            <person name="Uohara A."/>
            <person name="Ohji S."/>
            <person name="Ichikawa N."/>
        </authorList>
    </citation>
    <scope>NUCLEOTIDE SEQUENCE [LARGE SCALE GENOMIC DNA]</scope>
    <source>
        <strain evidence="8 9">NBRC 14136</strain>
    </source>
</reference>
<dbReference type="AlphaFoldDB" id="A0AB73BB09"/>
<keyword evidence="3 6" id="KW-0812">Transmembrane</keyword>
<dbReference type="SUPFAM" id="SSF103473">
    <property type="entry name" value="MFS general substrate transporter"/>
    <property type="match status" value="1"/>
</dbReference>
<dbReference type="EMBL" id="BJNB01000050">
    <property type="protein sequence ID" value="GEB98757.1"/>
    <property type="molecule type" value="Genomic_DNA"/>
</dbReference>
<dbReference type="InterPro" id="IPR036259">
    <property type="entry name" value="MFS_trans_sf"/>
</dbReference>
<name>A0AB73BB09_CORFL</name>
<feature type="transmembrane region" description="Helical" evidence="6">
    <location>
        <begin position="264"/>
        <end position="283"/>
    </location>
</feature>
<dbReference type="Pfam" id="PF07690">
    <property type="entry name" value="MFS_1"/>
    <property type="match status" value="1"/>
</dbReference>
<keyword evidence="2" id="KW-1003">Cell membrane</keyword>
<dbReference type="PANTHER" id="PTHR23513">
    <property type="entry name" value="INTEGRAL MEMBRANE EFFLUX PROTEIN-RELATED"/>
    <property type="match status" value="1"/>
</dbReference>
<feature type="transmembrane region" description="Helical" evidence="6">
    <location>
        <begin position="354"/>
        <end position="373"/>
    </location>
</feature>
<comment type="subcellular location">
    <subcellularLocation>
        <location evidence="1">Cell membrane</location>
        <topology evidence="1">Multi-pass membrane protein</topology>
    </subcellularLocation>
</comment>
<evidence type="ECO:0000256" key="4">
    <source>
        <dbReference type="ARBA" id="ARBA00022989"/>
    </source>
</evidence>
<evidence type="ECO:0000256" key="3">
    <source>
        <dbReference type="ARBA" id="ARBA00022692"/>
    </source>
</evidence>
<evidence type="ECO:0000256" key="2">
    <source>
        <dbReference type="ARBA" id="ARBA00022475"/>
    </source>
</evidence>
<keyword evidence="5 6" id="KW-0472">Membrane</keyword>
<dbReference type="CDD" id="cd06173">
    <property type="entry name" value="MFS_MefA_like"/>
    <property type="match status" value="1"/>
</dbReference>
<evidence type="ECO:0000313" key="8">
    <source>
        <dbReference type="EMBL" id="GEB98757.1"/>
    </source>
</evidence>
<organism evidence="8 9">
    <name type="scientific">Corynebacterium flavescens</name>
    <dbReference type="NCBI Taxonomy" id="28028"/>
    <lineage>
        <taxon>Bacteria</taxon>
        <taxon>Bacillati</taxon>
        <taxon>Actinomycetota</taxon>
        <taxon>Actinomycetes</taxon>
        <taxon>Mycobacteriales</taxon>
        <taxon>Corynebacteriaceae</taxon>
        <taxon>Corynebacterium</taxon>
    </lineage>
</organism>
<gene>
    <name evidence="8" type="ORF">CFL01nite_22520</name>
</gene>
<dbReference type="PANTHER" id="PTHR23513:SF11">
    <property type="entry name" value="STAPHYLOFERRIN A TRANSPORTER"/>
    <property type="match status" value="1"/>
</dbReference>
<accession>A0AB73BB09</accession>
<feature type="transmembrane region" description="Helical" evidence="6">
    <location>
        <begin position="146"/>
        <end position="163"/>
    </location>
</feature>
<proteinExistence type="predicted"/>
<dbReference type="GO" id="GO:0022857">
    <property type="term" value="F:transmembrane transporter activity"/>
    <property type="evidence" value="ECO:0007669"/>
    <property type="project" value="InterPro"/>
</dbReference>
<evidence type="ECO:0000259" key="7">
    <source>
        <dbReference type="PROSITE" id="PS50850"/>
    </source>
</evidence>
<feature type="transmembrane region" description="Helical" evidence="6">
    <location>
        <begin position="198"/>
        <end position="224"/>
    </location>
</feature>
<keyword evidence="4 6" id="KW-1133">Transmembrane helix</keyword>
<comment type="caution">
    <text evidence="8">The sequence shown here is derived from an EMBL/GenBank/DDBJ whole genome shotgun (WGS) entry which is preliminary data.</text>
</comment>
<feature type="transmembrane region" description="Helical" evidence="6">
    <location>
        <begin position="20"/>
        <end position="42"/>
    </location>
</feature>
<feature type="transmembrane region" description="Helical" evidence="6">
    <location>
        <begin position="236"/>
        <end position="257"/>
    </location>
</feature>
<feature type="transmembrane region" description="Helical" evidence="6">
    <location>
        <begin position="324"/>
        <end position="348"/>
    </location>
</feature>
<protein>
    <submittedName>
        <fullName evidence="8">Tetracycline efflux MFS transporter Tet(V)</fullName>
    </submittedName>
</protein>
<dbReference type="GO" id="GO:0005886">
    <property type="term" value="C:plasma membrane"/>
    <property type="evidence" value="ECO:0007669"/>
    <property type="project" value="UniProtKB-SubCell"/>
</dbReference>
<dbReference type="Proteomes" id="UP000315353">
    <property type="component" value="Unassembled WGS sequence"/>
</dbReference>
<dbReference type="Gene3D" id="1.20.1250.20">
    <property type="entry name" value="MFS general substrate transporter like domains"/>
    <property type="match status" value="2"/>
</dbReference>
<feature type="transmembrane region" description="Helical" evidence="6">
    <location>
        <begin position="289"/>
        <end position="312"/>
    </location>
</feature>
<sequence>MWTIVMVFQVLSIDNSPTALSMVAACLSGGLFAFALVGGVTADRFSKRTIIISVQATNLAAVAMVTLMAFSGGIQLWHMALASAMLGAGSAFFYPACSAFLPTILPPDELLAANGLEGALRPTMGQGIGPAIGGMIVGAFLPMHGALVVAALYAIALSLVVFIRPDPRGPKELDRAAASQGIFADLGEGISFTVKTRWLLWTLIFACLMTLIIMGPIEVLIPFIARDNFGNGEQVFGFLLTAFGMGGAVGSLVVSSLRMPRRYLSVMVLGWGAGTIPLAFLGITTSFWVMAAALFIVGFSSGAGMVIWGTLLQQRVPINMIGRVASLDFFISIALMPLSIALVGPIAMVVPATVIFAVAGTTPVLIAVLAVLAGRMRRDEMKHPLNATTESQDPIELIRQEHE</sequence>
<feature type="transmembrane region" description="Helical" evidence="6">
    <location>
        <begin position="49"/>
        <end position="70"/>
    </location>
</feature>
<feature type="transmembrane region" description="Helical" evidence="6">
    <location>
        <begin position="76"/>
        <end position="101"/>
    </location>
</feature>
<dbReference type="InterPro" id="IPR011701">
    <property type="entry name" value="MFS"/>
</dbReference>
<feature type="domain" description="Major facilitator superfamily (MFS) profile" evidence="7">
    <location>
        <begin position="1"/>
        <end position="378"/>
    </location>
</feature>
<evidence type="ECO:0000313" key="9">
    <source>
        <dbReference type="Proteomes" id="UP000315353"/>
    </source>
</evidence>